<keyword evidence="2" id="KW-1185">Reference proteome</keyword>
<sequence>MGFPVFYLSEVYGATLYGDRRDAEQVKGGNFPEPMAVEEFNCCLDELDWVHSVKLKGGSIWAYKKRDKDPWYWKNILKVRPLVKQRLQVSMGNGKHVSFWHDPWSELGVIWDYLGDNEK</sequence>
<accession>A0AAV3P4U3</accession>
<protein>
    <submittedName>
        <fullName evidence="1">Uncharacterized protein</fullName>
    </submittedName>
</protein>
<evidence type="ECO:0000313" key="2">
    <source>
        <dbReference type="Proteomes" id="UP001454036"/>
    </source>
</evidence>
<dbReference type="AlphaFoldDB" id="A0AAV3P4U3"/>
<dbReference type="EMBL" id="BAABME010000938">
    <property type="protein sequence ID" value="GAA0146494.1"/>
    <property type="molecule type" value="Genomic_DNA"/>
</dbReference>
<proteinExistence type="predicted"/>
<name>A0AAV3P4U3_LITER</name>
<reference evidence="1 2" key="1">
    <citation type="submission" date="2024-01" db="EMBL/GenBank/DDBJ databases">
        <title>The complete chloroplast genome sequence of Lithospermum erythrorhizon: insights into the phylogenetic relationship among Boraginaceae species and the maternal lineages of purple gromwells.</title>
        <authorList>
            <person name="Okada T."/>
            <person name="Watanabe K."/>
        </authorList>
    </citation>
    <scope>NUCLEOTIDE SEQUENCE [LARGE SCALE GENOMIC DNA]</scope>
</reference>
<organism evidence="1 2">
    <name type="scientific">Lithospermum erythrorhizon</name>
    <name type="common">Purple gromwell</name>
    <name type="synonym">Lithospermum officinale var. erythrorhizon</name>
    <dbReference type="NCBI Taxonomy" id="34254"/>
    <lineage>
        <taxon>Eukaryota</taxon>
        <taxon>Viridiplantae</taxon>
        <taxon>Streptophyta</taxon>
        <taxon>Embryophyta</taxon>
        <taxon>Tracheophyta</taxon>
        <taxon>Spermatophyta</taxon>
        <taxon>Magnoliopsida</taxon>
        <taxon>eudicotyledons</taxon>
        <taxon>Gunneridae</taxon>
        <taxon>Pentapetalae</taxon>
        <taxon>asterids</taxon>
        <taxon>lamiids</taxon>
        <taxon>Boraginales</taxon>
        <taxon>Boraginaceae</taxon>
        <taxon>Boraginoideae</taxon>
        <taxon>Lithospermeae</taxon>
        <taxon>Lithospermum</taxon>
    </lineage>
</organism>
<comment type="caution">
    <text evidence="1">The sequence shown here is derived from an EMBL/GenBank/DDBJ whole genome shotgun (WGS) entry which is preliminary data.</text>
</comment>
<evidence type="ECO:0000313" key="1">
    <source>
        <dbReference type="EMBL" id="GAA0146494.1"/>
    </source>
</evidence>
<dbReference type="Proteomes" id="UP001454036">
    <property type="component" value="Unassembled WGS sequence"/>
</dbReference>
<gene>
    <name evidence="1" type="ORF">LIER_06429</name>
</gene>